<accession>A0A6G1ETU1</accession>
<dbReference type="Proteomes" id="UP000479710">
    <property type="component" value="Unassembled WGS sequence"/>
</dbReference>
<comment type="caution">
    <text evidence="1">The sequence shown here is derived from an EMBL/GenBank/DDBJ whole genome shotgun (WGS) entry which is preliminary data.</text>
</comment>
<dbReference type="AlphaFoldDB" id="A0A6G1ETU1"/>
<gene>
    <name evidence="1" type="ORF">E2562_037588</name>
</gene>
<reference evidence="1 2" key="1">
    <citation type="submission" date="2019-11" db="EMBL/GenBank/DDBJ databases">
        <title>Whole genome sequence of Oryza granulata.</title>
        <authorList>
            <person name="Li W."/>
        </authorList>
    </citation>
    <scope>NUCLEOTIDE SEQUENCE [LARGE SCALE GENOMIC DNA]</scope>
    <source>
        <strain evidence="2">cv. Menghai</strain>
        <tissue evidence="1">Leaf</tissue>
    </source>
</reference>
<evidence type="ECO:0000313" key="2">
    <source>
        <dbReference type="Proteomes" id="UP000479710"/>
    </source>
</evidence>
<protein>
    <submittedName>
        <fullName evidence="1">Uncharacterized protein</fullName>
    </submittedName>
</protein>
<dbReference type="EMBL" id="SPHZ02000003">
    <property type="protein sequence ID" value="KAF0928068.1"/>
    <property type="molecule type" value="Genomic_DNA"/>
</dbReference>
<proteinExistence type="predicted"/>
<sequence length="62" mass="7298">MAEENLDGGAVDPKNIIEVKLDDLSEDDWRELEQELEREKMEWMKQKLACYQTTRNGSVKKL</sequence>
<organism evidence="1 2">
    <name type="scientific">Oryza meyeriana var. granulata</name>
    <dbReference type="NCBI Taxonomy" id="110450"/>
    <lineage>
        <taxon>Eukaryota</taxon>
        <taxon>Viridiplantae</taxon>
        <taxon>Streptophyta</taxon>
        <taxon>Embryophyta</taxon>
        <taxon>Tracheophyta</taxon>
        <taxon>Spermatophyta</taxon>
        <taxon>Magnoliopsida</taxon>
        <taxon>Liliopsida</taxon>
        <taxon>Poales</taxon>
        <taxon>Poaceae</taxon>
        <taxon>BOP clade</taxon>
        <taxon>Oryzoideae</taxon>
        <taxon>Oryzeae</taxon>
        <taxon>Oryzinae</taxon>
        <taxon>Oryza</taxon>
        <taxon>Oryza meyeriana</taxon>
    </lineage>
</organism>
<evidence type="ECO:0000313" key="1">
    <source>
        <dbReference type="EMBL" id="KAF0928068.1"/>
    </source>
</evidence>
<name>A0A6G1ETU1_9ORYZ</name>
<keyword evidence="2" id="KW-1185">Reference proteome</keyword>